<keyword evidence="9 12" id="KW-0472">Membrane</keyword>
<evidence type="ECO:0000256" key="8">
    <source>
        <dbReference type="ARBA" id="ARBA00022989"/>
    </source>
</evidence>
<evidence type="ECO:0000256" key="3">
    <source>
        <dbReference type="ARBA" id="ARBA00022475"/>
    </source>
</evidence>
<dbReference type="Gene3D" id="3.80.10.10">
    <property type="entry name" value="Ribonuclease Inhibitor"/>
    <property type="match status" value="3"/>
</dbReference>
<dbReference type="Pfam" id="PF13855">
    <property type="entry name" value="LRR_8"/>
    <property type="match status" value="1"/>
</dbReference>
<comment type="subcellular location">
    <subcellularLocation>
        <location evidence="1">Cell membrane</location>
        <topology evidence="1">Single-pass type I membrane protein</topology>
    </subcellularLocation>
</comment>
<dbReference type="Pfam" id="PF08263">
    <property type="entry name" value="LRRNT_2"/>
    <property type="match status" value="1"/>
</dbReference>
<evidence type="ECO:0000256" key="2">
    <source>
        <dbReference type="ARBA" id="ARBA00009592"/>
    </source>
</evidence>
<evidence type="ECO:0000256" key="6">
    <source>
        <dbReference type="ARBA" id="ARBA00022729"/>
    </source>
</evidence>
<dbReference type="SUPFAM" id="SSF52058">
    <property type="entry name" value="L domain-like"/>
    <property type="match status" value="1"/>
</dbReference>
<dbReference type="GO" id="GO:0009791">
    <property type="term" value="P:post-embryonic development"/>
    <property type="evidence" value="ECO:0007669"/>
    <property type="project" value="UniProtKB-ARBA"/>
</dbReference>
<dbReference type="InterPro" id="IPR032675">
    <property type="entry name" value="LRR_dom_sf"/>
</dbReference>
<gene>
    <name evidence="15" type="ORF">RJT34_24929</name>
</gene>
<feature type="signal peptide" evidence="13">
    <location>
        <begin position="1"/>
        <end position="27"/>
    </location>
</feature>
<dbReference type="SUPFAM" id="SSF52047">
    <property type="entry name" value="RNI-like"/>
    <property type="match status" value="1"/>
</dbReference>
<dbReference type="EMBL" id="JAYKXN010000006">
    <property type="protein sequence ID" value="KAK7279870.1"/>
    <property type="molecule type" value="Genomic_DNA"/>
</dbReference>
<evidence type="ECO:0000256" key="11">
    <source>
        <dbReference type="ARBA" id="ARBA00023180"/>
    </source>
</evidence>
<dbReference type="Proteomes" id="UP001359559">
    <property type="component" value="Unassembled WGS sequence"/>
</dbReference>
<feature type="chain" id="PRO_5042960637" description="Leucine-rich repeat-containing N-terminal plant-type domain-containing protein" evidence="13">
    <location>
        <begin position="28"/>
        <end position="894"/>
    </location>
</feature>
<organism evidence="15 16">
    <name type="scientific">Clitoria ternatea</name>
    <name type="common">Butterfly pea</name>
    <dbReference type="NCBI Taxonomy" id="43366"/>
    <lineage>
        <taxon>Eukaryota</taxon>
        <taxon>Viridiplantae</taxon>
        <taxon>Streptophyta</taxon>
        <taxon>Embryophyta</taxon>
        <taxon>Tracheophyta</taxon>
        <taxon>Spermatophyta</taxon>
        <taxon>Magnoliopsida</taxon>
        <taxon>eudicotyledons</taxon>
        <taxon>Gunneridae</taxon>
        <taxon>Pentapetalae</taxon>
        <taxon>rosids</taxon>
        <taxon>fabids</taxon>
        <taxon>Fabales</taxon>
        <taxon>Fabaceae</taxon>
        <taxon>Papilionoideae</taxon>
        <taxon>50 kb inversion clade</taxon>
        <taxon>NPAAA clade</taxon>
        <taxon>indigoferoid/millettioid clade</taxon>
        <taxon>Phaseoleae</taxon>
        <taxon>Clitoria</taxon>
    </lineage>
</organism>
<name>A0AAN9FV41_CLITE</name>
<dbReference type="PRINTS" id="PR00019">
    <property type="entry name" value="LEURICHRPT"/>
</dbReference>
<dbReference type="InterPro" id="IPR013210">
    <property type="entry name" value="LRR_N_plant-typ"/>
</dbReference>
<keyword evidence="4" id="KW-0433">Leucine-rich repeat</keyword>
<evidence type="ECO:0000256" key="4">
    <source>
        <dbReference type="ARBA" id="ARBA00022614"/>
    </source>
</evidence>
<dbReference type="PANTHER" id="PTHR48063">
    <property type="entry name" value="LRR RECEPTOR-LIKE KINASE"/>
    <property type="match status" value="1"/>
</dbReference>
<keyword evidence="3" id="KW-1003">Cell membrane</keyword>
<feature type="domain" description="Leucine-rich repeat-containing N-terminal plant-type" evidence="14">
    <location>
        <begin position="34"/>
        <end position="73"/>
    </location>
</feature>
<evidence type="ECO:0000259" key="14">
    <source>
        <dbReference type="Pfam" id="PF08263"/>
    </source>
</evidence>
<evidence type="ECO:0000256" key="5">
    <source>
        <dbReference type="ARBA" id="ARBA00022692"/>
    </source>
</evidence>
<evidence type="ECO:0000256" key="13">
    <source>
        <dbReference type="SAM" id="SignalP"/>
    </source>
</evidence>
<comment type="caution">
    <text evidence="15">The sequence shown here is derived from an EMBL/GenBank/DDBJ whole genome shotgun (WGS) entry which is preliminary data.</text>
</comment>
<dbReference type="InterPro" id="IPR046956">
    <property type="entry name" value="RLP23-like"/>
</dbReference>
<keyword evidence="7" id="KW-0677">Repeat</keyword>
<keyword evidence="5 12" id="KW-0812">Transmembrane</keyword>
<dbReference type="Pfam" id="PF00560">
    <property type="entry name" value="LRR_1"/>
    <property type="match status" value="5"/>
</dbReference>
<dbReference type="PANTHER" id="PTHR48063:SF101">
    <property type="entry name" value="LRR RECEPTOR-LIKE SERINE_THREONINE-PROTEIN KINASE FLS2"/>
    <property type="match status" value="1"/>
</dbReference>
<evidence type="ECO:0000256" key="10">
    <source>
        <dbReference type="ARBA" id="ARBA00023170"/>
    </source>
</evidence>
<evidence type="ECO:0000256" key="12">
    <source>
        <dbReference type="SAM" id="Phobius"/>
    </source>
</evidence>
<evidence type="ECO:0000256" key="9">
    <source>
        <dbReference type="ARBA" id="ARBA00023136"/>
    </source>
</evidence>
<dbReference type="GO" id="GO:0005886">
    <property type="term" value="C:plasma membrane"/>
    <property type="evidence" value="ECO:0007669"/>
    <property type="project" value="UniProtKB-SubCell"/>
</dbReference>
<protein>
    <recommendedName>
        <fullName evidence="14">Leucine-rich repeat-containing N-terminal plant-type domain-containing protein</fullName>
    </recommendedName>
</protein>
<evidence type="ECO:0000313" key="15">
    <source>
        <dbReference type="EMBL" id="KAK7279870.1"/>
    </source>
</evidence>
<feature type="transmembrane region" description="Helical" evidence="12">
    <location>
        <begin position="846"/>
        <end position="867"/>
    </location>
</feature>
<dbReference type="InterPro" id="IPR001611">
    <property type="entry name" value="Leu-rich_rpt"/>
</dbReference>
<sequence length="894" mass="100011">MDVSPSNTKFILLWLLCSIMMFNSVMCKVPCNEKDMNILLNFKNGVIDPSGMLSSWTWFTELDCCEWTGIMCDNITGRVTQLNLPCHANHPSVFVVGDTPDDKSHCLTGELSLSLLKLEFLSYLDFSNNNFKSVKYDSMGSQNCNGLSKGNSSKLQYLDLSYNYDILIDNLRWISCLSSLQYLNLGGILLHKEIDWLQSVSKLPSLLELHLQSCQLQNIYPSLQYANFTSLQVLDLAENDFISELPTWLFNLSCDISHIDLSQNHFRGKLPTTLLNIRSIKSLLLSANYNLQGPIPDWIGQLEQLQELDLSYNSFSGPIPTNLGNLSSLIELNFLSNHLNGKFPESLGQLSNLEILRLAENSLTGIVSEKNLLSLSNLKHFSLSSPSLVYDFDPEWVPPFQLQGTWLGFVSGKLPSWLFTQSSLKTLTIEHSSASFEPLDKFWNFSAQLDYFSLTNNTINGDMSNVLINSKFAWLNSNNLRGGLPQLSPNVSLLNLCNNSLSGPLSPLLCHKMKEKGNLVSLVLSMNNLSGELPNCWMDWKSLIHVDLGGNKLTGKIPHSMTSLSNLLSLHLNVNMFFGEVPTLLENFQNLLILNLGENNFSGAISKWKWQGIKVKALQMRSNQFSGNIPPQICQLSSLMVLDLANNKLSGPVPNCLHNMTALVSDTASVDKFGIRIPVSVNNFIFTLGLNIKGTELPYSNLVHAIDLSSNNISQTMPLEIFMLTRLQSLNLSHNRLVGSIPKDIGNLKQLESIDLSNNRLSGEIPQSMSTLSFLAVLNLSFNNFMGKIPLGTQLQSFTNLSYIGNPQLCGPPLTRNCRHDETTDNTKPMTEDGDDVDRFEVYSCFYMGLGIGFAVGLLGVLSVIYFNRACNHAYFRFLDRFYVTIIQKWNSVY</sequence>
<reference evidence="15 16" key="1">
    <citation type="submission" date="2024-01" db="EMBL/GenBank/DDBJ databases">
        <title>The genomes of 5 underutilized Papilionoideae crops provide insights into root nodulation and disease resistance.</title>
        <authorList>
            <person name="Yuan L."/>
        </authorList>
    </citation>
    <scope>NUCLEOTIDE SEQUENCE [LARGE SCALE GENOMIC DNA]</scope>
    <source>
        <strain evidence="15">LY-2023</strain>
        <tissue evidence="15">Leaf</tissue>
    </source>
</reference>
<keyword evidence="11" id="KW-0325">Glycoprotein</keyword>
<evidence type="ECO:0000313" key="16">
    <source>
        <dbReference type="Proteomes" id="UP001359559"/>
    </source>
</evidence>
<keyword evidence="10" id="KW-0675">Receptor</keyword>
<dbReference type="InterPro" id="IPR003591">
    <property type="entry name" value="Leu-rich_rpt_typical-subtyp"/>
</dbReference>
<comment type="similarity">
    <text evidence="2">Belongs to the RLP family.</text>
</comment>
<keyword evidence="16" id="KW-1185">Reference proteome</keyword>
<dbReference type="SMART" id="SM00369">
    <property type="entry name" value="LRR_TYP"/>
    <property type="match status" value="8"/>
</dbReference>
<keyword evidence="6 13" id="KW-0732">Signal</keyword>
<evidence type="ECO:0000256" key="7">
    <source>
        <dbReference type="ARBA" id="ARBA00022737"/>
    </source>
</evidence>
<dbReference type="AlphaFoldDB" id="A0AAN9FV41"/>
<keyword evidence="8 12" id="KW-1133">Transmembrane helix</keyword>
<proteinExistence type="inferred from homology"/>
<accession>A0AAN9FV41</accession>
<dbReference type="FunFam" id="3.80.10.10:FF:000233">
    <property type="entry name" value="Leucine-rich repeat receptor-like protein kinase TDR"/>
    <property type="match status" value="1"/>
</dbReference>
<dbReference type="FunFam" id="3.80.10.10:FF:000383">
    <property type="entry name" value="Leucine-rich repeat receptor protein kinase EMS1"/>
    <property type="match status" value="1"/>
</dbReference>
<evidence type="ECO:0000256" key="1">
    <source>
        <dbReference type="ARBA" id="ARBA00004251"/>
    </source>
</evidence>